<feature type="domain" description="DUF1648" evidence="2">
    <location>
        <begin position="22"/>
        <end position="65"/>
    </location>
</feature>
<gene>
    <name evidence="3" type="ORF">ACFQ22_05705</name>
</gene>
<feature type="transmembrane region" description="Helical" evidence="1">
    <location>
        <begin position="57"/>
        <end position="74"/>
    </location>
</feature>
<protein>
    <submittedName>
        <fullName evidence="3">DUF1648 domain-containing protein</fullName>
    </submittedName>
</protein>
<keyword evidence="4" id="KW-1185">Reference proteome</keyword>
<evidence type="ECO:0000313" key="3">
    <source>
        <dbReference type="EMBL" id="MFD1124861.1"/>
    </source>
</evidence>
<keyword evidence="1" id="KW-1133">Transmembrane helix</keyword>
<dbReference type="RefSeq" id="WP_121977631.1">
    <property type="nucleotide sequence ID" value="NZ_JBHTLH010000015.1"/>
</dbReference>
<keyword evidence="1" id="KW-0472">Membrane</keyword>
<organism evidence="3 4">
    <name type="scientific">Lentilactobacillus raoultii</name>
    <dbReference type="NCBI Taxonomy" id="1987503"/>
    <lineage>
        <taxon>Bacteria</taxon>
        <taxon>Bacillati</taxon>
        <taxon>Bacillota</taxon>
        <taxon>Bacilli</taxon>
        <taxon>Lactobacillales</taxon>
        <taxon>Lactobacillaceae</taxon>
        <taxon>Lentilactobacillus</taxon>
    </lineage>
</organism>
<sequence length="122" mass="13659">MSRYSMIVSKIFYKFAGFHWVVTILSTMMILALYPKLPNQVPTHFGLTGADSFGNKAQVFILPVALVMLGVAVSSHLIDKQFPDLTILNTLSKSLLLAIMVVVWYAIVIALVTYYRLTGMSW</sequence>
<keyword evidence="1" id="KW-0812">Transmembrane</keyword>
<dbReference type="EMBL" id="JBHTLH010000015">
    <property type="protein sequence ID" value="MFD1124861.1"/>
    <property type="molecule type" value="Genomic_DNA"/>
</dbReference>
<name>A0ABW3PNH1_9LACO</name>
<evidence type="ECO:0000259" key="2">
    <source>
        <dbReference type="Pfam" id="PF07853"/>
    </source>
</evidence>
<evidence type="ECO:0000256" key="1">
    <source>
        <dbReference type="SAM" id="Phobius"/>
    </source>
</evidence>
<comment type="caution">
    <text evidence="3">The sequence shown here is derived from an EMBL/GenBank/DDBJ whole genome shotgun (WGS) entry which is preliminary data.</text>
</comment>
<accession>A0ABW3PNH1</accession>
<feature type="transmembrane region" description="Helical" evidence="1">
    <location>
        <begin position="95"/>
        <end position="117"/>
    </location>
</feature>
<feature type="transmembrane region" description="Helical" evidence="1">
    <location>
        <begin position="12"/>
        <end position="37"/>
    </location>
</feature>
<dbReference type="InterPro" id="IPR012867">
    <property type="entry name" value="DUF1648"/>
</dbReference>
<proteinExistence type="predicted"/>
<dbReference type="Pfam" id="PF07853">
    <property type="entry name" value="DUF1648"/>
    <property type="match status" value="1"/>
</dbReference>
<reference evidence="4" key="1">
    <citation type="journal article" date="2019" name="Int. J. Syst. Evol. Microbiol.">
        <title>The Global Catalogue of Microorganisms (GCM) 10K type strain sequencing project: providing services to taxonomists for standard genome sequencing and annotation.</title>
        <authorList>
            <consortium name="The Broad Institute Genomics Platform"/>
            <consortium name="The Broad Institute Genome Sequencing Center for Infectious Disease"/>
            <person name="Wu L."/>
            <person name="Ma J."/>
        </authorList>
    </citation>
    <scope>NUCLEOTIDE SEQUENCE [LARGE SCALE GENOMIC DNA]</scope>
    <source>
        <strain evidence="4">CCUG 71848</strain>
    </source>
</reference>
<dbReference type="Proteomes" id="UP001597156">
    <property type="component" value="Unassembled WGS sequence"/>
</dbReference>
<evidence type="ECO:0000313" key="4">
    <source>
        <dbReference type="Proteomes" id="UP001597156"/>
    </source>
</evidence>